<keyword evidence="1 4" id="KW-0812">Transmembrane</keyword>
<evidence type="ECO:0000259" key="5">
    <source>
        <dbReference type="PROSITE" id="PS50850"/>
    </source>
</evidence>
<feature type="transmembrane region" description="Helical" evidence="4">
    <location>
        <begin position="384"/>
        <end position="403"/>
    </location>
</feature>
<accession>A0AAW8JDD2</accession>
<organism evidence="6 7">
    <name type="scientific">Acinetobacter rudis</name>
    <dbReference type="NCBI Taxonomy" id="632955"/>
    <lineage>
        <taxon>Bacteria</taxon>
        <taxon>Pseudomonadati</taxon>
        <taxon>Pseudomonadota</taxon>
        <taxon>Gammaproteobacteria</taxon>
        <taxon>Moraxellales</taxon>
        <taxon>Moraxellaceae</taxon>
        <taxon>Acinetobacter</taxon>
    </lineage>
</organism>
<dbReference type="RefSeq" id="WP_308982085.1">
    <property type="nucleotide sequence ID" value="NZ_JAVIDL010000047.1"/>
</dbReference>
<dbReference type="GO" id="GO:0005886">
    <property type="term" value="C:plasma membrane"/>
    <property type="evidence" value="ECO:0007669"/>
    <property type="project" value="TreeGrafter"/>
</dbReference>
<reference evidence="6" key="1">
    <citation type="submission" date="2023-08" db="EMBL/GenBank/DDBJ databases">
        <title>Emergence of clinically-relevant ST2 carbapenem-resistant Acinetobacter baumannii strains in hospital sewages in Zhejiang, East of China.</title>
        <authorList>
            <person name="Kaichao C."/>
            <person name="Zhang R."/>
        </authorList>
    </citation>
    <scope>NUCLEOTIDE SEQUENCE</scope>
    <source>
        <strain evidence="6">M-RB-37</strain>
    </source>
</reference>
<sequence length="413" mass="45489">MRSAHLYTKPMQHSQNKAIVFITFAQLLGTSLWFSANSVAFNLMQSWHIGITEIGWLTNAVQTGFILGTFVIAVTGIADRYAASRIFSLAAICGAVFNLAFAYFADNIWGGIFYRFLVGISLAGIYPIGMKLAVSWVPKSKAKVLSILVAMLTLGTAFPYVIKSLTSNLNWQYIMSIASLCAFLAAMMIYHLGDPHFNSQHLTPEVTLRKKFKLPLHVFNNHKFKAAALGYFGHMWELYAFWTIVPLLILQTNIAQAFGFNLVPLLSFFVIACGALGCLSMIWLNRYFSSSTLAIAALTSSTFCCIIFILGRNTLPASILLFILAVWGTTVIADSPQFSALSAQYCPQEHIGAALAIQNAIGFTITIISISLVTSTLDRIGLEAIWILIIGPVLGIIGFYIQWHIKTVEKHST</sequence>
<name>A0AAW8JDD2_9GAMM</name>
<dbReference type="SUPFAM" id="SSF103473">
    <property type="entry name" value="MFS general substrate transporter"/>
    <property type="match status" value="1"/>
</dbReference>
<dbReference type="EMBL" id="JAVIDL010000047">
    <property type="protein sequence ID" value="MDQ8937080.1"/>
    <property type="molecule type" value="Genomic_DNA"/>
</dbReference>
<feature type="transmembrane region" description="Helical" evidence="4">
    <location>
        <begin position="142"/>
        <end position="161"/>
    </location>
</feature>
<feature type="transmembrane region" description="Helical" evidence="4">
    <location>
        <begin position="173"/>
        <end position="192"/>
    </location>
</feature>
<feature type="transmembrane region" description="Helical" evidence="4">
    <location>
        <begin position="353"/>
        <end position="372"/>
    </location>
</feature>
<gene>
    <name evidence="6" type="ORF">RFH47_15265</name>
</gene>
<dbReference type="Proteomes" id="UP001243844">
    <property type="component" value="Unassembled WGS sequence"/>
</dbReference>
<evidence type="ECO:0000256" key="1">
    <source>
        <dbReference type="ARBA" id="ARBA00022692"/>
    </source>
</evidence>
<dbReference type="PANTHER" id="PTHR23521">
    <property type="entry name" value="TRANSPORTER MFS SUPERFAMILY"/>
    <property type="match status" value="1"/>
</dbReference>
<comment type="caution">
    <text evidence="6">The sequence shown here is derived from an EMBL/GenBank/DDBJ whole genome shotgun (WGS) entry which is preliminary data.</text>
</comment>
<dbReference type="PROSITE" id="PS50850">
    <property type="entry name" value="MFS"/>
    <property type="match status" value="1"/>
</dbReference>
<dbReference type="AlphaFoldDB" id="A0AAW8JDD2"/>
<feature type="domain" description="Major facilitator superfamily (MFS) profile" evidence="5">
    <location>
        <begin position="18"/>
        <end position="410"/>
    </location>
</feature>
<dbReference type="GO" id="GO:0022857">
    <property type="term" value="F:transmembrane transporter activity"/>
    <property type="evidence" value="ECO:0007669"/>
    <property type="project" value="InterPro"/>
</dbReference>
<evidence type="ECO:0000256" key="3">
    <source>
        <dbReference type="ARBA" id="ARBA00023136"/>
    </source>
</evidence>
<evidence type="ECO:0000256" key="4">
    <source>
        <dbReference type="SAM" id="Phobius"/>
    </source>
</evidence>
<dbReference type="InterPro" id="IPR020846">
    <property type="entry name" value="MFS_dom"/>
</dbReference>
<feature type="transmembrane region" description="Helical" evidence="4">
    <location>
        <begin position="239"/>
        <end position="259"/>
    </location>
</feature>
<evidence type="ECO:0000313" key="6">
    <source>
        <dbReference type="EMBL" id="MDQ8937080.1"/>
    </source>
</evidence>
<feature type="transmembrane region" description="Helical" evidence="4">
    <location>
        <begin position="111"/>
        <end position="130"/>
    </location>
</feature>
<feature type="transmembrane region" description="Helical" evidence="4">
    <location>
        <begin position="265"/>
        <end position="284"/>
    </location>
</feature>
<feature type="transmembrane region" description="Helical" evidence="4">
    <location>
        <begin position="315"/>
        <end position="333"/>
    </location>
</feature>
<dbReference type="InterPro" id="IPR011701">
    <property type="entry name" value="MFS"/>
</dbReference>
<dbReference type="PANTHER" id="PTHR23521:SF3">
    <property type="entry name" value="MFS TRANSPORTER"/>
    <property type="match status" value="1"/>
</dbReference>
<feature type="transmembrane region" description="Helical" evidence="4">
    <location>
        <begin position="56"/>
        <end position="74"/>
    </location>
</feature>
<feature type="transmembrane region" description="Helical" evidence="4">
    <location>
        <begin position="86"/>
        <end position="105"/>
    </location>
</feature>
<proteinExistence type="predicted"/>
<keyword evidence="3 4" id="KW-0472">Membrane</keyword>
<feature type="transmembrane region" description="Helical" evidence="4">
    <location>
        <begin position="291"/>
        <end position="309"/>
    </location>
</feature>
<dbReference type="InterPro" id="IPR036259">
    <property type="entry name" value="MFS_trans_sf"/>
</dbReference>
<keyword evidence="2 4" id="KW-1133">Transmembrane helix</keyword>
<feature type="transmembrane region" description="Helical" evidence="4">
    <location>
        <begin position="18"/>
        <end position="36"/>
    </location>
</feature>
<protein>
    <submittedName>
        <fullName evidence="6">MFS transporter</fullName>
    </submittedName>
</protein>
<evidence type="ECO:0000313" key="7">
    <source>
        <dbReference type="Proteomes" id="UP001243844"/>
    </source>
</evidence>
<dbReference type="Pfam" id="PF07690">
    <property type="entry name" value="MFS_1"/>
    <property type="match status" value="1"/>
</dbReference>
<evidence type="ECO:0000256" key="2">
    <source>
        <dbReference type="ARBA" id="ARBA00022989"/>
    </source>
</evidence>
<dbReference type="Gene3D" id="1.20.1250.20">
    <property type="entry name" value="MFS general substrate transporter like domains"/>
    <property type="match status" value="1"/>
</dbReference>